<comment type="caution">
    <text evidence="3">The sequence shown here is derived from an EMBL/GenBank/DDBJ whole genome shotgun (WGS) entry which is preliminary data.</text>
</comment>
<evidence type="ECO:0000313" key="3">
    <source>
        <dbReference type="EMBL" id="MBO8475623.1"/>
    </source>
</evidence>
<keyword evidence="1" id="KW-0812">Transmembrane</keyword>
<dbReference type="AlphaFoldDB" id="A0A9D9NJQ9"/>
<feature type="transmembrane region" description="Helical" evidence="1">
    <location>
        <begin position="284"/>
        <end position="304"/>
    </location>
</feature>
<evidence type="ECO:0000313" key="4">
    <source>
        <dbReference type="Proteomes" id="UP000823598"/>
    </source>
</evidence>
<reference evidence="3" key="1">
    <citation type="submission" date="2020-10" db="EMBL/GenBank/DDBJ databases">
        <authorList>
            <person name="Gilroy R."/>
        </authorList>
    </citation>
    <scope>NUCLEOTIDE SEQUENCE</scope>
    <source>
        <strain evidence="3">6919</strain>
    </source>
</reference>
<feature type="transmembrane region" description="Helical" evidence="1">
    <location>
        <begin position="126"/>
        <end position="143"/>
    </location>
</feature>
<keyword evidence="1" id="KW-1133">Transmembrane helix</keyword>
<proteinExistence type="predicted"/>
<dbReference type="Proteomes" id="UP000823598">
    <property type="component" value="Unassembled WGS sequence"/>
</dbReference>
<protein>
    <submittedName>
        <fullName evidence="3">Acyltransferase family protein</fullName>
    </submittedName>
</protein>
<feature type="transmembrane region" description="Helical" evidence="1">
    <location>
        <begin position="62"/>
        <end position="81"/>
    </location>
</feature>
<accession>A0A9D9NJQ9</accession>
<dbReference type="InterPro" id="IPR052734">
    <property type="entry name" value="Nod_factor_acetyltransferase"/>
</dbReference>
<dbReference type="PANTHER" id="PTHR37312">
    <property type="entry name" value="MEMBRANE-BOUND ACYLTRANSFERASE YKRP-RELATED"/>
    <property type="match status" value="1"/>
</dbReference>
<evidence type="ECO:0000259" key="2">
    <source>
        <dbReference type="Pfam" id="PF01757"/>
    </source>
</evidence>
<sequence length="330" mass="38311">MKERDLRIDVLKGIGIISVIWAHLRGYFDMEIYIFHMPLFFFLSGMFYKNRKDFIPRRFKSLVIPFLLYTAAFSLIFHLQGGAWEKPIHRLTIWFPSAVVGPAWFLIALFNISVIYYLLDCLIKRKALLLATTFAIGLIFYYYKVELPFDLRQSFYAMPFFALGRYMKSKELTNIGINYKILIIAAFAFAGTVAYCRINNFRFDILCSYLPDNCMLFYGGATAAIILLLNVRYFTIATVANKILSSFGRHSLAIMALHMPYMFFLRRQIFRMHLFESPTANTIGTFFITFLAITAASYLIALAIDTTVRLSKQKLMTIKNTSWYASHTRM</sequence>
<dbReference type="EMBL" id="JADIMC010000019">
    <property type="protein sequence ID" value="MBO8475623.1"/>
    <property type="molecule type" value="Genomic_DNA"/>
</dbReference>
<dbReference type="PANTHER" id="PTHR37312:SF1">
    <property type="entry name" value="MEMBRANE-BOUND ACYLTRANSFERASE YKRP-RELATED"/>
    <property type="match status" value="1"/>
</dbReference>
<feature type="transmembrane region" description="Helical" evidence="1">
    <location>
        <begin position="30"/>
        <end position="50"/>
    </location>
</feature>
<organism evidence="3 4">
    <name type="scientific">Candidatus Limisoma faecipullorum</name>
    <dbReference type="NCBI Taxonomy" id="2840854"/>
    <lineage>
        <taxon>Bacteria</taxon>
        <taxon>Pseudomonadati</taxon>
        <taxon>Bacteroidota</taxon>
        <taxon>Bacteroidia</taxon>
        <taxon>Bacteroidales</taxon>
        <taxon>Candidatus Limisoma</taxon>
    </lineage>
</organism>
<keyword evidence="3" id="KW-0808">Transferase</keyword>
<evidence type="ECO:0000256" key="1">
    <source>
        <dbReference type="SAM" id="Phobius"/>
    </source>
</evidence>
<feature type="transmembrane region" description="Helical" evidence="1">
    <location>
        <begin position="179"/>
        <end position="195"/>
    </location>
</feature>
<feature type="domain" description="Acyltransferase 3" evidence="2">
    <location>
        <begin position="7"/>
        <end position="301"/>
    </location>
</feature>
<reference evidence="3" key="2">
    <citation type="journal article" date="2021" name="PeerJ">
        <title>Extensive microbial diversity within the chicken gut microbiome revealed by metagenomics and culture.</title>
        <authorList>
            <person name="Gilroy R."/>
            <person name="Ravi A."/>
            <person name="Getino M."/>
            <person name="Pursley I."/>
            <person name="Horton D.L."/>
            <person name="Alikhan N.F."/>
            <person name="Baker D."/>
            <person name="Gharbi K."/>
            <person name="Hall N."/>
            <person name="Watson M."/>
            <person name="Adriaenssens E.M."/>
            <person name="Foster-Nyarko E."/>
            <person name="Jarju S."/>
            <person name="Secka A."/>
            <person name="Antonio M."/>
            <person name="Oren A."/>
            <person name="Chaudhuri R.R."/>
            <person name="La Ragione R."/>
            <person name="Hildebrand F."/>
            <person name="Pallen M.J."/>
        </authorList>
    </citation>
    <scope>NUCLEOTIDE SEQUENCE</scope>
    <source>
        <strain evidence="3">6919</strain>
    </source>
</reference>
<gene>
    <name evidence="3" type="ORF">IAB88_01360</name>
</gene>
<keyword evidence="3" id="KW-0012">Acyltransferase</keyword>
<dbReference type="Pfam" id="PF01757">
    <property type="entry name" value="Acyl_transf_3"/>
    <property type="match status" value="1"/>
</dbReference>
<feature type="transmembrane region" description="Helical" evidence="1">
    <location>
        <begin position="93"/>
        <end position="119"/>
    </location>
</feature>
<dbReference type="InterPro" id="IPR002656">
    <property type="entry name" value="Acyl_transf_3_dom"/>
</dbReference>
<dbReference type="GO" id="GO:0016747">
    <property type="term" value="F:acyltransferase activity, transferring groups other than amino-acyl groups"/>
    <property type="evidence" value="ECO:0007669"/>
    <property type="project" value="InterPro"/>
</dbReference>
<feature type="transmembrane region" description="Helical" evidence="1">
    <location>
        <begin position="215"/>
        <end position="235"/>
    </location>
</feature>
<name>A0A9D9NJQ9_9BACT</name>
<feature type="transmembrane region" description="Helical" evidence="1">
    <location>
        <begin position="247"/>
        <end position="264"/>
    </location>
</feature>
<keyword evidence="1" id="KW-0472">Membrane</keyword>